<dbReference type="GO" id="GO:0106339">
    <property type="term" value="F:tRNA (cytidine(32)-2'-O)-methyltransferase activity"/>
    <property type="evidence" value="ECO:0007669"/>
    <property type="project" value="RHEA"/>
</dbReference>
<comment type="similarity">
    <text evidence="1">Belongs to the class IV-like SAM-binding methyltransferase superfamily. RNA methyltransferase TrmH family.</text>
</comment>
<dbReference type="InterPro" id="IPR029026">
    <property type="entry name" value="tRNA_m1G_MTases_N"/>
</dbReference>
<organism evidence="7 8">
    <name type="scientific">Panacagrimonas perspica</name>
    <dbReference type="NCBI Taxonomy" id="381431"/>
    <lineage>
        <taxon>Bacteria</taxon>
        <taxon>Pseudomonadati</taxon>
        <taxon>Pseudomonadota</taxon>
        <taxon>Gammaproteobacteria</taxon>
        <taxon>Nevskiales</taxon>
        <taxon>Nevskiaceae</taxon>
        <taxon>Panacagrimonas</taxon>
    </lineage>
</organism>
<dbReference type="SUPFAM" id="SSF75217">
    <property type="entry name" value="alpha/beta knot"/>
    <property type="match status" value="1"/>
</dbReference>
<evidence type="ECO:0000313" key="8">
    <source>
        <dbReference type="Proteomes" id="UP000295341"/>
    </source>
</evidence>
<comment type="caution">
    <text evidence="7">The sequence shown here is derived from an EMBL/GenBank/DDBJ whole genome shotgun (WGS) entry which is preliminary data.</text>
</comment>
<dbReference type="InterPro" id="IPR004384">
    <property type="entry name" value="RNA_MeTrfase_TrmJ/LasT"/>
</dbReference>
<proteinExistence type="inferred from homology"/>
<keyword evidence="5" id="KW-0819">tRNA processing</keyword>
<keyword evidence="3 7" id="KW-0808">Transferase</keyword>
<keyword evidence="8" id="KW-1185">Reference proteome</keyword>
<dbReference type="EC" id="2.1.1.200" evidence="5"/>
<sequence>MTQNLTEKPADDVLSRIRIVLVATTHPGNIGAAARAMLTMGLARLVLVAPRSFPDEQASSRAAGADSVLESARVVATLEEAVADCSWVVASSARPRHLSDEPMQPTEAATRLVEAAQGSEVALVFGSERMGLTNDELDFCHAQTMVPANPGYSSLNLAAAVQVYAWELRKAAVGAPKVSPKDGHPWYVPPSHEQTENFYTHLERVLLATGFLDPLNPRLLMRRLRQLFNRARPDLNELNILRGILTSVEDPKVRTRRTPKSATRPDRT</sequence>
<dbReference type="Pfam" id="PF00588">
    <property type="entry name" value="SpoU_methylase"/>
    <property type="match status" value="1"/>
</dbReference>
<dbReference type="Gene3D" id="1.10.8.590">
    <property type="match status" value="1"/>
</dbReference>
<dbReference type="InterPro" id="IPR029028">
    <property type="entry name" value="Alpha/beta_knot_MTases"/>
</dbReference>
<dbReference type="CDD" id="cd18093">
    <property type="entry name" value="SpoU-like_TrmJ"/>
    <property type="match status" value="1"/>
</dbReference>
<dbReference type="GO" id="GO:0003723">
    <property type="term" value="F:RNA binding"/>
    <property type="evidence" value="ECO:0007669"/>
    <property type="project" value="InterPro"/>
</dbReference>
<dbReference type="GO" id="GO:0005829">
    <property type="term" value="C:cytosol"/>
    <property type="evidence" value="ECO:0007669"/>
    <property type="project" value="TreeGrafter"/>
</dbReference>
<dbReference type="Gene3D" id="3.40.1280.10">
    <property type="match status" value="1"/>
</dbReference>
<feature type="domain" description="tRNA/rRNA methyltransferase SpoU type" evidence="6">
    <location>
        <begin position="17"/>
        <end position="165"/>
    </location>
</feature>
<dbReference type="PANTHER" id="PTHR42786">
    <property type="entry name" value="TRNA/RRNA METHYLTRANSFERASE"/>
    <property type="match status" value="1"/>
</dbReference>
<dbReference type="OrthoDB" id="9806346at2"/>
<keyword evidence="4 5" id="KW-0949">S-adenosyl-L-methionine</keyword>
<dbReference type="PIRSF" id="PIRSF004808">
    <property type="entry name" value="LasT"/>
    <property type="match status" value="1"/>
</dbReference>
<evidence type="ECO:0000256" key="2">
    <source>
        <dbReference type="ARBA" id="ARBA00022603"/>
    </source>
</evidence>
<comment type="catalytic activity">
    <reaction evidence="5">
        <text>uridine(32) in tRNA + S-adenosyl-L-methionine = 2'-O-methyluridine(32) in tRNA + S-adenosyl-L-homocysteine + H(+)</text>
        <dbReference type="Rhea" id="RHEA:42936"/>
        <dbReference type="Rhea" id="RHEA-COMP:10107"/>
        <dbReference type="Rhea" id="RHEA-COMP:10290"/>
        <dbReference type="ChEBI" id="CHEBI:15378"/>
        <dbReference type="ChEBI" id="CHEBI:57856"/>
        <dbReference type="ChEBI" id="CHEBI:59789"/>
        <dbReference type="ChEBI" id="CHEBI:65315"/>
        <dbReference type="ChEBI" id="CHEBI:74478"/>
        <dbReference type="EC" id="2.1.1.200"/>
    </reaction>
</comment>
<comment type="function">
    <text evidence="5">Catalyzes the formation of 2'O-methylated cytidine (Cm32) or 2'O-methylated uridine (Um32) at position 32 in tRNA.</text>
</comment>
<comment type="catalytic activity">
    <reaction evidence="5">
        <text>cytidine(32) in tRNA + S-adenosyl-L-methionine = 2'-O-methylcytidine(32) in tRNA + S-adenosyl-L-homocysteine + H(+)</text>
        <dbReference type="Rhea" id="RHEA:42932"/>
        <dbReference type="Rhea" id="RHEA-COMP:10288"/>
        <dbReference type="Rhea" id="RHEA-COMP:10289"/>
        <dbReference type="ChEBI" id="CHEBI:15378"/>
        <dbReference type="ChEBI" id="CHEBI:57856"/>
        <dbReference type="ChEBI" id="CHEBI:59789"/>
        <dbReference type="ChEBI" id="CHEBI:74495"/>
        <dbReference type="ChEBI" id="CHEBI:82748"/>
        <dbReference type="EC" id="2.1.1.200"/>
    </reaction>
</comment>
<accession>A0A4R7PA09</accession>
<dbReference type="GO" id="GO:0002128">
    <property type="term" value="P:tRNA nucleoside ribose methylation"/>
    <property type="evidence" value="ECO:0007669"/>
    <property type="project" value="TreeGrafter"/>
</dbReference>
<evidence type="ECO:0000259" key="6">
    <source>
        <dbReference type="Pfam" id="PF00588"/>
    </source>
</evidence>
<gene>
    <name evidence="5" type="primary">trmJ</name>
    <name evidence="7" type="ORF">DFR24_0091</name>
</gene>
<comment type="subunit">
    <text evidence="5">Homodimer.</text>
</comment>
<keyword evidence="5" id="KW-0963">Cytoplasm</keyword>
<dbReference type="PANTHER" id="PTHR42786:SF2">
    <property type="entry name" value="TRNA (CYTIDINE_URIDINE-2'-O-)-METHYLTRANSFERASE TRMJ"/>
    <property type="match status" value="1"/>
</dbReference>
<name>A0A4R7PA09_9GAMM</name>
<reference evidence="7 8" key="1">
    <citation type="submission" date="2019-03" db="EMBL/GenBank/DDBJ databases">
        <title>Genomic Encyclopedia of Type Strains, Phase IV (KMG-IV): sequencing the most valuable type-strain genomes for metagenomic binning, comparative biology and taxonomic classification.</title>
        <authorList>
            <person name="Goeker M."/>
        </authorList>
    </citation>
    <scope>NUCLEOTIDE SEQUENCE [LARGE SCALE GENOMIC DNA]</scope>
    <source>
        <strain evidence="7 8">DSM 26377</strain>
    </source>
</reference>
<protein>
    <recommendedName>
        <fullName evidence="5">tRNA (cytidine/uridine-2'-O-)-methyltransferase TrmJ</fullName>
        <ecNumber evidence="5">2.1.1.200</ecNumber>
    </recommendedName>
    <alternativeName>
        <fullName evidence="5">tRNA (cytidine(32)/uridine(32)-2'-O)-methyltransferase</fullName>
    </alternativeName>
    <alternativeName>
        <fullName evidence="5">tRNA Cm32/Um32 methyltransferase</fullName>
    </alternativeName>
</protein>
<dbReference type="GO" id="GO:0160206">
    <property type="term" value="F:tRNA (cytidine(32)/uridine(32)-2'-O)-methyltransferase activity"/>
    <property type="evidence" value="ECO:0007669"/>
    <property type="project" value="UniProtKB-EC"/>
</dbReference>
<comment type="subcellular location">
    <subcellularLocation>
        <location evidence="5">Cytoplasm</location>
    </subcellularLocation>
</comment>
<evidence type="ECO:0000313" key="7">
    <source>
        <dbReference type="EMBL" id="TDU30737.1"/>
    </source>
</evidence>
<keyword evidence="2 5" id="KW-0489">Methyltransferase</keyword>
<dbReference type="AlphaFoldDB" id="A0A4R7PA09"/>
<dbReference type="Proteomes" id="UP000295341">
    <property type="component" value="Unassembled WGS sequence"/>
</dbReference>
<evidence type="ECO:0000256" key="5">
    <source>
        <dbReference type="RuleBase" id="RU362024"/>
    </source>
</evidence>
<dbReference type="NCBIfam" id="TIGR00050">
    <property type="entry name" value="rRNA_methyl_1"/>
    <property type="match status" value="1"/>
</dbReference>
<dbReference type="InterPro" id="IPR001537">
    <property type="entry name" value="SpoU_MeTrfase"/>
</dbReference>
<dbReference type="EMBL" id="SOBT01000008">
    <property type="protein sequence ID" value="TDU30737.1"/>
    <property type="molecule type" value="Genomic_DNA"/>
</dbReference>
<dbReference type="FunFam" id="3.40.1280.10:FF:000006">
    <property type="entry name" value="Uncharacterized tRNA/rRNA methyltransferase HI_0380"/>
    <property type="match status" value="1"/>
</dbReference>
<evidence type="ECO:0000256" key="3">
    <source>
        <dbReference type="ARBA" id="ARBA00022679"/>
    </source>
</evidence>
<evidence type="ECO:0000256" key="4">
    <source>
        <dbReference type="ARBA" id="ARBA00022691"/>
    </source>
</evidence>
<evidence type="ECO:0000256" key="1">
    <source>
        <dbReference type="ARBA" id="ARBA00007228"/>
    </source>
</evidence>